<keyword evidence="2" id="KW-1185">Reference proteome</keyword>
<organism evidence="1 2">
    <name type="scientific">Dehalobacterium formicoaceticum</name>
    <dbReference type="NCBI Taxonomy" id="51515"/>
    <lineage>
        <taxon>Bacteria</taxon>
        <taxon>Bacillati</taxon>
        <taxon>Bacillota</taxon>
        <taxon>Clostridia</taxon>
        <taxon>Eubacteriales</taxon>
        <taxon>Peptococcaceae</taxon>
        <taxon>Dehalobacterium</taxon>
    </lineage>
</organism>
<gene>
    <name evidence="1" type="ORF">NVS47_04520</name>
</gene>
<sequence>MADLLPLKFRILHYASKSKSPFSVLNLMKDLKEEYGSDGQFNNKMLSNHLDSLRAVGMIETTKAEFDSAGELVIDYQITDYGKSRLKYLPASWQ</sequence>
<protein>
    <recommendedName>
        <fullName evidence="3">DNA-binding protein</fullName>
    </recommendedName>
</protein>
<evidence type="ECO:0000313" key="1">
    <source>
        <dbReference type="EMBL" id="MCR6544786.1"/>
    </source>
</evidence>
<dbReference type="Gene3D" id="1.10.10.10">
    <property type="entry name" value="Winged helix-like DNA-binding domain superfamily/Winged helix DNA-binding domain"/>
    <property type="match status" value="1"/>
</dbReference>
<accession>A0ABT1Y2S6</accession>
<dbReference type="SUPFAM" id="SSF46785">
    <property type="entry name" value="Winged helix' DNA-binding domain"/>
    <property type="match status" value="1"/>
</dbReference>
<dbReference type="RefSeq" id="WP_089612347.1">
    <property type="nucleotide sequence ID" value="NZ_CP022121.1"/>
</dbReference>
<evidence type="ECO:0008006" key="3">
    <source>
        <dbReference type="Google" id="ProtNLM"/>
    </source>
</evidence>
<dbReference type="InterPro" id="IPR036388">
    <property type="entry name" value="WH-like_DNA-bd_sf"/>
</dbReference>
<evidence type="ECO:0000313" key="2">
    <source>
        <dbReference type="Proteomes" id="UP001524944"/>
    </source>
</evidence>
<dbReference type="EMBL" id="JANPWE010000002">
    <property type="protein sequence ID" value="MCR6544786.1"/>
    <property type="molecule type" value="Genomic_DNA"/>
</dbReference>
<dbReference type="InterPro" id="IPR036390">
    <property type="entry name" value="WH_DNA-bd_sf"/>
</dbReference>
<name>A0ABT1Y2S6_9FIRM</name>
<reference evidence="1 2" key="1">
    <citation type="submission" date="2022-08" db="EMBL/GenBank/DDBJ databases">
        <title>Proteogenomics of the novel Dehalobacterium formicoaceticum strain EZ94 highlights a key role of methyltransferases during anaerobic dichloromethane degradation.</title>
        <authorList>
            <person name="Wasmund K."/>
        </authorList>
    </citation>
    <scope>NUCLEOTIDE SEQUENCE [LARGE SCALE GENOMIC DNA]</scope>
    <source>
        <strain evidence="1 2">EZ94</strain>
    </source>
</reference>
<proteinExistence type="predicted"/>
<dbReference type="Proteomes" id="UP001524944">
    <property type="component" value="Unassembled WGS sequence"/>
</dbReference>
<comment type="caution">
    <text evidence="1">The sequence shown here is derived from an EMBL/GenBank/DDBJ whole genome shotgun (WGS) entry which is preliminary data.</text>
</comment>